<name>A0A4U2Z7I4_9BACI</name>
<reference evidence="1 2" key="1">
    <citation type="submission" date="2019-04" db="EMBL/GenBank/DDBJ databases">
        <title>Lysinibacillus genome sequencing.</title>
        <authorList>
            <person name="Dunlap C."/>
        </authorList>
    </citation>
    <scope>NUCLEOTIDE SEQUENCE [LARGE SCALE GENOMIC DNA]</scope>
    <source>
        <strain evidence="1 2">CCTCC AB 2010389</strain>
    </source>
</reference>
<keyword evidence="2" id="KW-1185">Reference proteome</keyword>
<protein>
    <submittedName>
        <fullName evidence="1">Uncharacterized protein</fullName>
    </submittedName>
</protein>
<gene>
    <name evidence="1" type="ORF">FC756_09135</name>
</gene>
<dbReference type="EMBL" id="SZPU01000029">
    <property type="protein sequence ID" value="TKI69450.1"/>
    <property type="molecule type" value="Genomic_DNA"/>
</dbReference>
<proteinExistence type="predicted"/>
<organism evidence="1 2">
    <name type="scientific">Lysinibacillus mangiferihumi</name>
    <dbReference type="NCBI Taxonomy" id="1130819"/>
    <lineage>
        <taxon>Bacteria</taxon>
        <taxon>Bacillati</taxon>
        <taxon>Bacillota</taxon>
        <taxon>Bacilli</taxon>
        <taxon>Bacillales</taxon>
        <taxon>Bacillaceae</taxon>
        <taxon>Lysinibacillus</taxon>
    </lineage>
</organism>
<dbReference type="Proteomes" id="UP000308744">
    <property type="component" value="Unassembled WGS sequence"/>
</dbReference>
<dbReference type="AlphaFoldDB" id="A0A4U2Z7I4"/>
<evidence type="ECO:0000313" key="2">
    <source>
        <dbReference type="Proteomes" id="UP000308744"/>
    </source>
</evidence>
<dbReference type="RefSeq" id="WP_107897745.1">
    <property type="nucleotide sequence ID" value="NZ_PYWM01000055.1"/>
</dbReference>
<accession>A0A4U2Z7I4</accession>
<sequence>MNNITKIVNGGYYCIEWGESVYASDEIQDFWEADRFGNVCKLNIQLLYNSGSKILQNEPKVLKVLGEKQKEKIELNYQVFLDKNKKLDNVRQFLYKDTIIFSYSIENELYLAESYIFRELTEDVFIVFDEQMTLKYLIIEKTSTFNYQNINNDLYNLEAETKYDLIKLYFKIYTYNQNDVVEIQNLIDEIISFKKNTANLDLGISVFLNEEITYLKDELVDSEEV</sequence>
<comment type="caution">
    <text evidence="1">The sequence shown here is derived from an EMBL/GenBank/DDBJ whole genome shotgun (WGS) entry which is preliminary data.</text>
</comment>
<evidence type="ECO:0000313" key="1">
    <source>
        <dbReference type="EMBL" id="TKI69450.1"/>
    </source>
</evidence>